<evidence type="ECO:0000313" key="2">
    <source>
        <dbReference type="EMBL" id="KAK4203311.1"/>
    </source>
</evidence>
<protein>
    <submittedName>
        <fullName evidence="2">Uncharacterized protein</fullName>
    </submittedName>
</protein>
<dbReference type="AlphaFoldDB" id="A0AAN6XPE7"/>
<dbReference type="EMBL" id="MU863890">
    <property type="protein sequence ID" value="KAK4203311.1"/>
    <property type="molecule type" value="Genomic_DNA"/>
</dbReference>
<keyword evidence="3" id="KW-1185">Reference proteome</keyword>
<proteinExistence type="predicted"/>
<organism evidence="2 3">
    <name type="scientific">Triangularia verruculosa</name>
    <dbReference type="NCBI Taxonomy" id="2587418"/>
    <lineage>
        <taxon>Eukaryota</taxon>
        <taxon>Fungi</taxon>
        <taxon>Dikarya</taxon>
        <taxon>Ascomycota</taxon>
        <taxon>Pezizomycotina</taxon>
        <taxon>Sordariomycetes</taxon>
        <taxon>Sordariomycetidae</taxon>
        <taxon>Sordariales</taxon>
        <taxon>Podosporaceae</taxon>
        <taxon>Triangularia</taxon>
    </lineage>
</organism>
<reference evidence="2" key="1">
    <citation type="journal article" date="2023" name="Mol. Phylogenet. Evol.">
        <title>Genome-scale phylogeny and comparative genomics of the fungal order Sordariales.</title>
        <authorList>
            <person name="Hensen N."/>
            <person name="Bonometti L."/>
            <person name="Westerberg I."/>
            <person name="Brannstrom I.O."/>
            <person name="Guillou S."/>
            <person name="Cros-Aarteil S."/>
            <person name="Calhoun S."/>
            <person name="Haridas S."/>
            <person name="Kuo A."/>
            <person name="Mondo S."/>
            <person name="Pangilinan J."/>
            <person name="Riley R."/>
            <person name="LaButti K."/>
            <person name="Andreopoulos B."/>
            <person name="Lipzen A."/>
            <person name="Chen C."/>
            <person name="Yan M."/>
            <person name="Daum C."/>
            <person name="Ng V."/>
            <person name="Clum A."/>
            <person name="Steindorff A."/>
            <person name="Ohm R.A."/>
            <person name="Martin F."/>
            <person name="Silar P."/>
            <person name="Natvig D.O."/>
            <person name="Lalanne C."/>
            <person name="Gautier V."/>
            <person name="Ament-Velasquez S.L."/>
            <person name="Kruys A."/>
            <person name="Hutchinson M.I."/>
            <person name="Powell A.J."/>
            <person name="Barry K."/>
            <person name="Miller A.N."/>
            <person name="Grigoriev I.V."/>
            <person name="Debuchy R."/>
            <person name="Gladieux P."/>
            <person name="Hiltunen Thoren M."/>
            <person name="Johannesson H."/>
        </authorList>
    </citation>
    <scope>NUCLEOTIDE SEQUENCE</scope>
    <source>
        <strain evidence="2">CBS 315.58</strain>
    </source>
</reference>
<evidence type="ECO:0000256" key="1">
    <source>
        <dbReference type="SAM" id="MobiDB-lite"/>
    </source>
</evidence>
<feature type="compositionally biased region" description="Basic and acidic residues" evidence="1">
    <location>
        <begin position="292"/>
        <end position="304"/>
    </location>
</feature>
<name>A0AAN6XPE7_9PEZI</name>
<feature type="compositionally biased region" description="Low complexity" evidence="1">
    <location>
        <begin position="257"/>
        <end position="283"/>
    </location>
</feature>
<dbReference type="Proteomes" id="UP001303160">
    <property type="component" value="Unassembled WGS sequence"/>
</dbReference>
<sequence length="585" mass="65998">MPSSKAAKKKQRQKKAAEKNMVIPDMTKEEITSMVSKLESKHYEQVIVDAARKFDDVGDMVIAQHQSLLKIRAHEETLVLVFAKMAKAIGRSLSAKYWELVHSTAAEARSAQVQKYAKGLANDIDATLTYLTADITPDSLYGTKFAALNGIRSVLESILLSPKPLLNALSRQPAFKGWDVKLMVVMKHFGVNDMCKLKCGQYKCGEEETPTQWMKDMKRLCLLHEAAEKKVFSHWLDDAFNFRYSRVQEAKLPTPGPSQSQTSSSQTGTSSSLNSSAELSQALPSETDCSSEEPKTEAPRPKLNREEIQNMVSLLFPSVLKDIMISTLIAHSSVIPTMKIAHDAKAASEALVTNEWDQMVKNIQKELNVRYRVRKTNRRFSLKGYADYAATILEDTMRDIYRKFASLHAPLVSTKIAALESCRKIIENLLTCPDDLRDEICWHAGHDKTNVWGYNMVAIMRLFDDEEIYKLVKGETVEPNEFWSKRGLPALIELANKVVGPSCHPNRKEFFREGFWEVSALIHRAFLKYGDPTDLRDDRILGKISCTCGFCDDDDDEDYCSCDSLDGFDEDEGALFHGTLFGFLR</sequence>
<gene>
    <name evidence="2" type="ORF">QBC40DRAFT_262655</name>
</gene>
<feature type="compositionally biased region" description="Basic residues" evidence="1">
    <location>
        <begin position="1"/>
        <end position="14"/>
    </location>
</feature>
<feature type="region of interest" description="Disordered" evidence="1">
    <location>
        <begin position="1"/>
        <end position="20"/>
    </location>
</feature>
<reference evidence="2" key="2">
    <citation type="submission" date="2023-05" db="EMBL/GenBank/DDBJ databases">
        <authorList>
            <consortium name="Lawrence Berkeley National Laboratory"/>
            <person name="Steindorff A."/>
            <person name="Hensen N."/>
            <person name="Bonometti L."/>
            <person name="Westerberg I."/>
            <person name="Brannstrom I.O."/>
            <person name="Guillou S."/>
            <person name="Cros-Aarteil S."/>
            <person name="Calhoun S."/>
            <person name="Haridas S."/>
            <person name="Kuo A."/>
            <person name="Mondo S."/>
            <person name="Pangilinan J."/>
            <person name="Riley R."/>
            <person name="Labutti K."/>
            <person name="Andreopoulos B."/>
            <person name="Lipzen A."/>
            <person name="Chen C."/>
            <person name="Yanf M."/>
            <person name="Daum C."/>
            <person name="Ng V."/>
            <person name="Clum A."/>
            <person name="Ohm R."/>
            <person name="Martin F."/>
            <person name="Silar P."/>
            <person name="Natvig D."/>
            <person name="Lalanne C."/>
            <person name="Gautier V."/>
            <person name="Ament-Velasquez S.L."/>
            <person name="Kruys A."/>
            <person name="Hutchinson M.I."/>
            <person name="Powell A.J."/>
            <person name="Barry K."/>
            <person name="Miller A.N."/>
            <person name="Grigoriev I.V."/>
            <person name="Debuchy R."/>
            <person name="Gladieux P."/>
            <person name="Thoren M.H."/>
            <person name="Johannesson H."/>
        </authorList>
    </citation>
    <scope>NUCLEOTIDE SEQUENCE</scope>
    <source>
        <strain evidence="2">CBS 315.58</strain>
    </source>
</reference>
<feature type="region of interest" description="Disordered" evidence="1">
    <location>
        <begin position="251"/>
        <end position="304"/>
    </location>
</feature>
<comment type="caution">
    <text evidence="2">The sequence shown here is derived from an EMBL/GenBank/DDBJ whole genome shotgun (WGS) entry which is preliminary data.</text>
</comment>
<evidence type="ECO:0000313" key="3">
    <source>
        <dbReference type="Proteomes" id="UP001303160"/>
    </source>
</evidence>
<accession>A0AAN6XPE7</accession>